<dbReference type="CDD" id="cd00082">
    <property type="entry name" value="HisKA"/>
    <property type="match status" value="1"/>
</dbReference>
<dbReference type="RefSeq" id="WP_040136263.1">
    <property type="nucleotide sequence ID" value="NZ_CP009889.1"/>
</dbReference>
<evidence type="ECO:0000259" key="10">
    <source>
        <dbReference type="PROSITE" id="PS50109"/>
    </source>
</evidence>
<evidence type="ECO:0000256" key="4">
    <source>
        <dbReference type="ARBA" id="ARBA00022490"/>
    </source>
</evidence>
<dbReference type="PROSITE" id="PS50005">
    <property type="entry name" value="TPR"/>
    <property type="match status" value="3"/>
</dbReference>
<dbReference type="SUPFAM" id="SSF48452">
    <property type="entry name" value="TPR-like"/>
    <property type="match status" value="2"/>
</dbReference>
<gene>
    <name evidence="12" type="ORF">OM33_20140</name>
</gene>
<feature type="coiled-coil region" evidence="9">
    <location>
        <begin position="413"/>
        <end position="440"/>
    </location>
</feature>
<evidence type="ECO:0000256" key="6">
    <source>
        <dbReference type="ARBA" id="ARBA00022803"/>
    </source>
</evidence>
<comment type="subcellular location">
    <subcellularLocation>
        <location evidence="2">Cytoplasm</location>
    </subcellularLocation>
</comment>
<dbReference type="Pfam" id="PF13424">
    <property type="entry name" value="TPR_12"/>
    <property type="match status" value="2"/>
</dbReference>
<dbReference type="InterPro" id="IPR005467">
    <property type="entry name" value="His_kinase_dom"/>
</dbReference>
<dbReference type="KEGG" id="pseo:OM33_20140"/>
<dbReference type="AlphaFoldDB" id="A0A0A7ELD0"/>
<sequence>MAEVITFLEKNAVNNPQQVIDYIVSTNLLDSQYSNSAKVTMLSHYAKAHQYLGEREKAYRIVTQAFDVINAGDVSAPAHADALFVRAALHAEQTHYTDAIADQKAVIQLYPEYTNNRIIGTAYTNLADTYLALTEFKNAFDALYKGQFVFKAIKDQNMLAVTYNRLGMIYRTIGDFDKALDNMLQALRQMEGTAEDRRLAITYNNTAIIYKDLARYDEAINFHKRSLNLKQKIGYQRGMVYSYNNLGETHRLKGELTEAQRYLDKAQVLATQLNNTMLLGSTYLYRARIAKQQSRLDEALTHLDDAMLIYQKRNAKSRIAEAGVEYGDVYFNQGLYEKAQTRYQTALDLSKEVQKNVVTFAAFEGLVNALKAQGLYQQALAALTEYQSLKAALFDKQSQQRLESLIVENQLFSAQQKLQLAQQESQLKQTELERVEATRNWIALLLMAIFIISWLIVRKVQQQNRIKLEIKTRKEVEQSQQRLNLALWGSGDTLWDWDLINGEIKRENLPAHSRFSEAASGLDVNSLKEFVHPDDYNLLNDALNTHIEGKTPFFEASYRVLNNQGEWRWLLDRGKVVEFDDDTGKAVRITGTQRDITTLKQQEVALKELNNELEQRVLERTTELATMNQKLIHTIEKLEVAQEYIIEAEKHAALGSMVAGLAHEINTPLGTAITAVSHLKMQTLSTESQFKSKTLSSQGFETFLNDVNNSSQLIESGVGKAGELVERFKLLAGKNSAQKPEDININNLLTESFKVALNTLQISPENAKLTLQGKASLHSFPATIAQVFNILIENALIHADVPFIEINCVIETEAQQLQLKFYDNGKSIEQGAEKRIFEPFYTTKRHRGHSGLGLHIAYNNITQDLKGSIECFNVSEGGLGYRIKLPMLD</sequence>
<dbReference type="InterPro" id="IPR051476">
    <property type="entry name" value="Bac_ResReg_Asp_Phosphatase"/>
</dbReference>
<dbReference type="NCBIfam" id="TIGR00229">
    <property type="entry name" value="sensory_box"/>
    <property type="match status" value="1"/>
</dbReference>
<dbReference type="InterPro" id="IPR000700">
    <property type="entry name" value="PAS-assoc_C"/>
</dbReference>
<dbReference type="GO" id="GO:0005737">
    <property type="term" value="C:cytoplasm"/>
    <property type="evidence" value="ECO:0007669"/>
    <property type="project" value="UniProtKB-SubCell"/>
</dbReference>
<feature type="repeat" description="TPR" evidence="8">
    <location>
        <begin position="160"/>
        <end position="193"/>
    </location>
</feature>
<protein>
    <recommendedName>
        <fullName evidence="3">histidine kinase</fullName>
        <ecNumber evidence="3">2.7.13.3</ecNumber>
    </recommendedName>
</protein>
<dbReference type="Pfam" id="PF08447">
    <property type="entry name" value="PAS_3"/>
    <property type="match status" value="1"/>
</dbReference>
<feature type="coiled-coil region" evidence="9">
    <location>
        <begin position="596"/>
        <end position="630"/>
    </location>
</feature>
<dbReference type="HOGENOM" id="CLU_324617_0_0_6"/>
<keyword evidence="5" id="KW-0677">Repeat</keyword>
<keyword evidence="9" id="KW-0175">Coiled coil</keyword>
<dbReference type="EMBL" id="CP009889">
    <property type="protein sequence ID" value="AIY67348.1"/>
    <property type="molecule type" value="Genomic_DNA"/>
</dbReference>
<evidence type="ECO:0000256" key="7">
    <source>
        <dbReference type="ARBA" id="ARBA00038253"/>
    </source>
</evidence>
<comment type="catalytic activity">
    <reaction evidence="1">
        <text>ATP + protein L-histidine = ADP + protein N-phospho-L-histidine.</text>
        <dbReference type="EC" id="2.7.13.3"/>
    </reaction>
</comment>
<dbReference type="PROSITE" id="PS50113">
    <property type="entry name" value="PAC"/>
    <property type="match status" value="1"/>
</dbReference>
<dbReference type="InterPro" id="IPR035965">
    <property type="entry name" value="PAS-like_dom_sf"/>
</dbReference>
<dbReference type="SUPFAM" id="SSF55785">
    <property type="entry name" value="PYP-like sensor domain (PAS domain)"/>
    <property type="match status" value="1"/>
</dbReference>
<dbReference type="InterPro" id="IPR013655">
    <property type="entry name" value="PAS_fold_3"/>
</dbReference>
<feature type="domain" description="PAC" evidence="11">
    <location>
        <begin position="554"/>
        <end position="608"/>
    </location>
</feature>
<evidence type="ECO:0000256" key="8">
    <source>
        <dbReference type="PROSITE-ProRule" id="PRU00339"/>
    </source>
</evidence>
<dbReference type="PROSITE" id="PS50109">
    <property type="entry name" value="HIS_KIN"/>
    <property type="match status" value="1"/>
</dbReference>
<reference evidence="12 13" key="1">
    <citation type="submission" date="2014-11" db="EMBL/GenBank/DDBJ databases">
        <title>Complete Genome Sequence of Pseudoalteromonas sp. Strain OCN003 Isolated from Kaneohe Bay, Oahu, Hawaii.</title>
        <authorList>
            <person name="Beurmann S."/>
            <person name="Videau P."/>
            <person name="Ushijima B."/>
            <person name="Smith A.M."/>
            <person name="Aeby G.S."/>
            <person name="Callahan S.M."/>
            <person name="Belcaid M."/>
        </authorList>
    </citation>
    <scope>NUCLEOTIDE SEQUENCE [LARGE SCALE GENOMIC DNA]</scope>
    <source>
        <strain evidence="12 13">OCN003</strain>
    </source>
</reference>
<dbReference type="Proteomes" id="UP000030341">
    <property type="component" value="Chromosome 2"/>
</dbReference>
<dbReference type="eggNOG" id="COG5001">
    <property type="taxonomic scope" value="Bacteria"/>
</dbReference>
<evidence type="ECO:0000313" key="12">
    <source>
        <dbReference type="EMBL" id="AIY67348.1"/>
    </source>
</evidence>
<evidence type="ECO:0000256" key="1">
    <source>
        <dbReference type="ARBA" id="ARBA00000085"/>
    </source>
</evidence>
<dbReference type="SUPFAM" id="SSF55874">
    <property type="entry name" value="ATPase domain of HSP90 chaperone/DNA topoisomerase II/histidine kinase"/>
    <property type="match status" value="1"/>
</dbReference>
<name>A0A0A7ELD0_9GAMM</name>
<accession>A0A0A7ELD0</accession>
<dbReference type="SMART" id="SM00028">
    <property type="entry name" value="TPR"/>
    <property type="match status" value="7"/>
</dbReference>
<dbReference type="InterPro" id="IPR003661">
    <property type="entry name" value="HisK_dim/P_dom"/>
</dbReference>
<dbReference type="eggNOG" id="COG4191">
    <property type="taxonomic scope" value="Bacteria"/>
</dbReference>
<organism evidence="12 13">
    <name type="scientific">Pseudoalteromonas piratica</name>
    <dbReference type="NCBI Taxonomy" id="1348114"/>
    <lineage>
        <taxon>Bacteria</taxon>
        <taxon>Pseudomonadati</taxon>
        <taxon>Pseudomonadota</taxon>
        <taxon>Gammaproteobacteria</taxon>
        <taxon>Alteromonadales</taxon>
        <taxon>Pseudoalteromonadaceae</taxon>
        <taxon>Pseudoalteromonas</taxon>
    </lineage>
</organism>
<dbReference type="eggNOG" id="COG0457">
    <property type="taxonomic scope" value="Bacteria"/>
</dbReference>
<dbReference type="InterPro" id="IPR036890">
    <property type="entry name" value="HATPase_C_sf"/>
</dbReference>
<evidence type="ECO:0000256" key="9">
    <source>
        <dbReference type="SAM" id="Coils"/>
    </source>
</evidence>
<dbReference type="InterPro" id="IPR019734">
    <property type="entry name" value="TPR_rpt"/>
</dbReference>
<proteinExistence type="inferred from homology"/>
<dbReference type="CDD" id="cd00075">
    <property type="entry name" value="HATPase"/>
    <property type="match status" value="1"/>
</dbReference>
<dbReference type="PANTHER" id="PTHR46630">
    <property type="entry name" value="TETRATRICOPEPTIDE REPEAT PROTEIN 29"/>
    <property type="match status" value="1"/>
</dbReference>
<evidence type="ECO:0000259" key="11">
    <source>
        <dbReference type="PROSITE" id="PS50113"/>
    </source>
</evidence>
<feature type="domain" description="Histidine kinase" evidence="10">
    <location>
        <begin position="660"/>
        <end position="889"/>
    </location>
</feature>
<evidence type="ECO:0000313" key="13">
    <source>
        <dbReference type="Proteomes" id="UP000030341"/>
    </source>
</evidence>
<dbReference type="EC" id="2.7.13.3" evidence="3"/>
<dbReference type="STRING" id="1348114.OM33_20140"/>
<dbReference type="Gene3D" id="1.25.40.10">
    <property type="entry name" value="Tetratricopeptide repeat domain"/>
    <property type="match status" value="3"/>
</dbReference>
<evidence type="ECO:0000256" key="3">
    <source>
        <dbReference type="ARBA" id="ARBA00012438"/>
    </source>
</evidence>
<dbReference type="Gene3D" id="3.30.450.20">
    <property type="entry name" value="PAS domain"/>
    <property type="match status" value="1"/>
</dbReference>
<dbReference type="CDD" id="cd00130">
    <property type="entry name" value="PAS"/>
    <property type="match status" value="1"/>
</dbReference>
<keyword evidence="13" id="KW-1185">Reference proteome</keyword>
<evidence type="ECO:0000256" key="5">
    <source>
        <dbReference type="ARBA" id="ARBA00022737"/>
    </source>
</evidence>
<comment type="similarity">
    <text evidence="7">Belongs to the Rap family.</text>
</comment>
<dbReference type="Gene3D" id="1.10.287.130">
    <property type="match status" value="1"/>
</dbReference>
<dbReference type="InterPro" id="IPR000014">
    <property type="entry name" value="PAS"/>
</dbReference>
<feature type="repeat" description="TPR" evidence="8">
    <location>
        <begin position="200"/>
        <end position="233"/>
    </location>
</feature>
<dbReference type="PANTHER" id="PTHR46630:SF1">
    <property type="entry name" value="TETRATRICOPEPTIDE REPEAT PROTEIN 29"/>
    <property type="match status" value="1"/>
</dbReference>
<evidence type="ECO:0000256" key="2">
    <source>
        <dbReference type="ARBA" id="ARBA00004496"/>
    </source>
</evidence>
<feature type="repeat" description="TPR" evidence="8">
    <location>
        <begin position="320"/>
        <end position="353"/>
    </location>
</feature>
<dbReference type="InterPro" id="IPR011990">
    <property type="entry name" value="TPR-like_helical_dom_sf"/>
</dbReference>
<dbReference type="SMART" id="SM00387">
    <property type="entry name" value="HATPase_c"/>
    <property type="match status" value="1"/>
</dbReference>
<dbReference type="Pfam" id="PF02518">
    <property type="entry name" value="HATPase_c"/>
    <property type="match status" value="1"/>
</dbReference>
<dbReference type="InterPro" id="IPR036097">
    <property type="entry name" value="HisK_dim/P_sf"/>
</dbReference>
<keyword evidence="6 8" id="KW-0802">TPR repeat</keyword>
<dbReference type="GO" id="GO:0000155">
    <property type="term" value="F:phosphorelay sensor kinase activity"/>
    <property type="evidence" value="ECO:0007669"/>
    <property type="project" value="InterPro"/>
</dbReference>
<keyword evidence="4" id="KW-0963">Cytoplasm</keyword>
<dbReference type="SUPFAM" id="SSF47384">
    <property type="entry name" value="Homodimeric domain of signal transducing histidine kinase"/>
    <property type="match status" value="1"/>
</dbReference>
<dbReference type="InterPro" id="IPR003594">
    <property type="entry name" value="HATPase_dom"/>
</dbReference>
<dbReference type="Gene3D" id="3.30.565.10">
    <property type="entry name" value="Histidine kinase-like ATPase, C-terminal domain"/>
    <property type="match status" value="1"/>
</dbReference>